<dbReference type="EMBL" id="ML996578">
    <property type="protein sequence ID" value="KAF2755106.1"/>
    <property type="molecule type" value="Genomic_DNA"/>
</dbReference>
<proteinExistence type="predicted"/>
<accession>A0A6A6VZ29</accession>
<name>A0A6A6VZ29_9PEZI</name>
<dbReference type="GeneID" id="54488468"/>
<sequence>MSVIVTVSVSVTTITTTATVIVVIVPNHHKSPQASQRRSRTMVNSETAAREACAVSLCFVGTSLNHAHGHLGSLPLVTLTWASHSLHLPLPKEKAMSCSIQPTQKVRIKNIVHLLHSRPAAVIAPEPASARYFSHSALLHLLHFQSAIATVCSTAPH</sequence>
<evidence type="ECO:0000313" key="2">
    <source>
        <dbReference type="Proteomes" id="UP000799437"/>
    </source>
</evidence>
<dbReference type="AlphaFoldDB" id="A0A6A6VZ29"/>
<protein>
    <submittedName>
        <fullName evidence="1">Uncharacterized protein</fullName>
    </submittedName>
</protein>
<keyword evidence="2" id="KW-1185">Reference proteome</keyword>
<reference evidence="1" key="1">
    <citation type="journal article" date="2020" name="Stud. Mycol.">
        <title>101 Dothideomycetes genomes: a test case for predicting lifestyles and emergence of pathogens.</title>
        <authorList>
            <person name="Haridas S."/>
            <person name="Albert R."/>
            <person name="Binder M."/>
            <person name="Bloem J."/>
            <person name="Labutti K."/>
            <person name="Salamov A."/>
            <person name="Andreopoulos B."/>
            <person name="Baker S."/>
            <person name="Barry K."/>
            <person name="Bills G."/>
            <person name="Bluhm B."/>
            <person name="Cannon C."/>
            <person name="Castanera R."/>
            <person name="Culley D."/>
            <person name="Daum C."/>
            <person name="Ezra D."/>
            <person name="Gonzalez J."/>
            <person name="Henrissat B."/>
            <person name="Kuo A."/>
            <person name="Liang C."/>
            <person name="Lipzen A."/>
            <person name="Lutzoni F."/>
            <person name="Magnuson J."/>
            <person name="Mondo S."/>
            <person name="Nolan M."/>
            <person name="Ohm R."/>
            <person name="Pangilinan J."/>
            <person name="Park H.-J."/>
            <person name="Ramirez L."/>
            <person name="Alfaro M."/>
            <person name="Sun H."/>
            <person name="Tritt A."/>
            <person name="Yoshinaga Y."/>
            <person name="Zwiers L.-H."/>
            <person name="Turgeon B."/>
            <person name="Goodwin S."/>
            <person name="Spatafora J."/>
            <person name="Crous P."/>
            <person name="Grigoriev I."/>
        </authorList>
    </citation>
    <scope>NUCLEOTIDE SEQUENCE</scope>
    <source>
        <strain evidence="1">CBS 121739</strain>
    </source>
</reference>
<gene>
    <name evidence="1" type="ORF">EJ05DRAFT_503417</name>
</gene>
<evidence type="ECO:0000313" key="1">
    <source>
        <dbReference type="EMBL" id="KAF2755106.1"/>
    </source>
</evidence>
<dbReference type="RefSeq" id="XP_033597557.1">
    <property type="nucleotide sequence ID" value="XM_033747414.1"/>
</dbReference>
<organism evidence="1 2">
    <name type="scientific">Pseudovirgaria hyperparasitica</name>
    <dbReference type="NCBI Taxonomy" id="470096"/>
    <lineage>
        <taxon>Eukaryota</taxon>
        <taxon>Fungi</taxon>
        <taxon>Dikarya</taxon>
        <taxon>Ascomycota</taxon>
        <taxon>Pezizomycotina</taxon>
        <taxon>Dothideomycetes</taxon>
        <taxon>Dothideomycetes incertae sedis</taxon>
        <taxon>Acrospermales</taxon>
        <taxon>Acrospermaceae</taxon>
        <taxon>Pseudovirgaria</taxon>
    </lineage>
</organism>
<dbReference type="Proteomes" id="UP000799437">
    <property type="component" value="Unassembled WGS sequence"/>
</dbReference>